<name>A0A1H0HBX9_9HYPH</name>
<dbReference type="Proteomes" id="UP000198793">
    <property type="component" value="Unassembled WGS sequence"/>
</dbReference>
<dbReference type="PANTHER" id="PTHR43163">
    <property type="entry name" value="DIPEPTIDE TRANSPORT SYSTEM PERMEASE PROTEIN DPPB-RELATED"/>
    <property type="match status" value="1"/>
</dbReference>
<keyword evidence="5 7" id="KW-1133">Transmembrane helix</keyword>
<comment type="similarity">
    <text evidence="7">Belongs to the binding-protein-dependent transport system permease family.</text>
</comment>
<feature type="transmembrane region" description="Helical" evidence="7">
    <location>
        <begin position="249"/>
        <end position="274"/>
    </location>
</feature>
<evidence type="ECO:0000256" key="6">
    <source>
        <dbReference type="ARBA" id="ARBA00023136"/>
    </source>
</evidence>
<sequence>MIRSRAALAAATAVLRLALLLAFVAAVAFALMKLSPVDPIDAYLGPAIARASPEQRAQIASSWGLDQPAPVQFGRWAARILQGDLGWSTSYAAPVGAVLAERGLPSLRLTAPAWILSGAVGFAIGLLAGAFEGSWLDRTLRLGAYLTASAPSFWVAILLLSFFSVTLRWTPLCCAGPIGVEPDAVTLLQRLYHLVLPLLALSLVGIPQVALHTRAKVAEIMRSDFVLLARAQGATTGDILLRHVARNAALPAVAILFASLSEILGGAILAEAVFNYPGLGRATLEAALTGDVPLLLAITLLATLVVTIGNQAGDVLSRRLDPRTRTQRPALLGHGA</sequence>
<dbReference type="InterPro" id="IPR000515">
    <property type="entry name" value="MetI-like"/>
</dbReference>
<evidence type="ECO:0000256" key="4">
    <source>
        <dbReference type="ARBA" id="ARBA00022692"/>
    </source>
</evidence>
<dbReference type="GO" id="GO:0055085">
    <property type="term" value="P:transmembrane transport"/>
    <property type="evidence" value="ECO:0007669"/>
    <property type="project" value="InterPro"/>
</dbReference>
<keyword evidence="10" id="KW-1185">Reference proteome</keyword>
<dbReference type="GO" id="GO:0005886">
    <property type="term" value="C:plasma membrane"/>
    <property type="evidence" value="ECO:0007669"/>
    <property type="project" value="UniProtKB-SubCell"/>
</dbReference>
<dbReference type="PROSITE" id="PS50928">
    <property type="entry name" value="ABC_TM1"/>
    <property type="match status" value="1"/>
</dbReference>
<dbReference type="EMBL" id="FNIT01000004">
    <property type="protein sequence ID" value="SDO16570.1"/>
    <property type="molecule type" value="Genomic_DNA"/>
</dbReference>
<dbReference type="Gene3D" id="1.10.3720.10">
    <property type="entry name" value="MetI-like"/>
    <property type="match status" value="1"/>
</dbReference>
<keyword evidence="2 7" id="KW-0813">Transport</keyword>
<proteinExistence type="inferred from homology"/>
<dbReference type="InterPro" id="IPR035906">
    <property type="entry name" value="MetI-like_sf"/>
</dbReference>
<dbReference type="SUPFAM" id="SSF161098">
    <property type="entry name" value="MetI-like"/>
    <property type="match status" value="1"/>
</dbReference>
<feature type="domain" description="ABC transmembrane type-1" evidence="8">
    <location>
        <begin position="103"/>
        <end position="313"/>
    </location>
</feature>
<evidence type="ECO:0000256" key="7">
    <source>
        <dbReference type="RuleBase" id="RU363032"/>
    </source>
</evidence>
<evidence type="ECO:0000256" key="2">
    <source>
        <dbReference type="ARBA" id="ARBA00022448"/>
    </source>
</evidence>
<reference evidence="9 10" key="1">
    <citation type="submission" date="2016-10" db="EMBL/GenBank/DDBJ databases">
        <authorList>
            <person name="de Groot N.N."/>
        </authorList>
    </citation>
    <scope>NUCLEOTIDE SEQUENCE [LARGE SCALE GENOMIC DNA]</scope>
    <source>
        <strain evidence="10">L7-484,KACC 16230,DSM 25025</strain>
    </source>
</reference>
<keyword evidence="6 7" id="KW-0472">Membrane</keyword>
<dbReference type="RefSeq" id="WP_244519573.1">
    <property type="nucleotide sequence ID" value="NZ_FNIT01000004.1"/>
</dbReference>
<feature type="transmembrane region" description="Helical" evidence="7">
    <location>
        <begin position="294"/>
        <end position="313"/>
    </location>
</feature>
<evidence type="ECO:0000256" key="1">
    <source>
        <dbReference type="ARBA" id="ARBA00004651"/>
    </source>
</evidence>
<organism evidence="9 10">
    <name type="scientific">Aureimonas jatrophae</name>
    <dbReference type="NCBI Taxonomy" id="1166073"/>
    <lineage>
        <taxon>Bacteria</taxon>
        <taxon>Pseudomonadati</taxon>
        <taxon>Pseudomonadota</taxon>
        <taxon>Alphaproteobacteria</taxon>
        <taxon>Hyphomicrobiales</taxon>
        <taxon>Aurantimonadaceae</taxon>
        <taxon>Aureimonas</taxon>
    </lineage>
</organism>
<evidence type="ECO:0000313" key="9">
    <source>
        <dbReference type="EMBL" id="SDO16570.1"/>
    </source>
</evidence>
<accession>A0A1H0HBX9</accession>
<evidence type="ECO:0000259" key="8">
    <source>
        <dbReference type="PROSITE" id="PS50928"/>
    </source>
</evidence>
<dbReference type="STRING" id="1166073.SAMN05192530_10415"/>
<dbReference type="CDD" id="cd06261">
    <property type="entry name" value="TM_PBP2"/>
    <property type="match status" value="1"/>
</dbReference>
<evidence type="ECO:0000256" key="3">
    <source>
        <dbReference type="ARBA" id="ARBA00022475"/>
    </source>
</evidence>
<dbReference type="Pfam" id="PF00528">
    <property type="entry name" value="BPD_transp_1"/>
    <property type="match status" value="1"/>
</dbReference>
<protein>
    <submittedName>
        <fullName evidence="9">Peptide/nickel transport system permease protein</fullName>
    </submittedName>
</protein>
<comment type="subcellular location">
    <subcellularLocation>
        <location evidence="1 7">Cell membrane</location>
        <topology evidence="1 7">Multi-pass membrane protein</topology>
    </subcellularLocation>
</comment>
<keyword evidence="3" id="KW-1003">Cell membrane</keyword>
<evidence type="ECO:0000313" key="10">
    <source>
        <dbReference type="Proteomes" id="UP000198793"/>
    </source>
</evidence>
<feature type="transmembrane region" description="Helical" evidence="7">
    <location>
        <begin position="111"/>
        <end position="131"/>
    </location>
</feature>
<gene>
    <name evidence="9" type="ORF">SAMN05192530_10415</name>
</gene>
<dbReference type="PANTHER" id="PTHR43163:SF3">
    <property type="entry name" value="PEPTIDE ABC TRANSPORTER PERMEASE PROTEIN"/>
    <property type="match status" value="1"/>
</dbReference>
<keyword evidence="4 7" id="KW-0812">Transmembrane</keyword>
<dbReference type="AlphaFoldDB" id="A0A1H0HBX9"/>
<evidence type="ECO:0000256" key="5">
    <source>
        <dbReference type="ARBA" id="ARBA00022989"/>
    </source>
</evidence>
<feature type="transmembrane region" description="Helical" evidence="7">
    <location>
        <begin position="191"/>
        <end position="211"/>
    </location>
</feature>
<feature type="transmembrane region" description="Helical" evidence="7">
    <location>
        <begin position="143"/>
        <end position="163"/>
    </location>
</feature>